<dbReference type="EMBL" id="CM042027">
    <property type="protein sequence ID" value="KAI3801490.1"/>
    <property type="molecule type" value="Genomic_DNA"/>
</dbReference>
<name>A0ACB9I1W3_9ASTR</name>
<protein>
    <submittedName>
        <fullName evidence="1">Uncharacterized protein</fullName>
    </submittedName>
</protein>
<organism evidence="1 2">
    <name type="scientific">Smallanthus sonchifolius</name>
    <dbReference type="NCBI Taxonomy" id="185202"/>
    <lineage>
        <taxon>Eukaryota</taxon>
        <taxon>Viridiplantae</taxon>
        <taxon>Streptophyta</taxon>
        <taxon>Embryophyta</taxon>
        <taxon>Tracheophyta</taxon>
        <taxon>Spermatophyta</taxon>
        <taxon>Magnoliopsida</taxon>
        <taxon>eudicotyledons</taxon>
        <taxon>Gunneridae</taxon>
        <taxon>Pentapetalae</taxon>
        <taxon>asterids</taxon>
        <taxon>campanulids</taxon>
        <taxon>Asterales</taxon>
        <taxon>Asteraceae</taxon>
        <taxon>Asteroideae</taxon>
        <taxon>Heliantheae alliance</taxon>
        <taxon>Millerieae</taxon>
        <taxon>Smallanthus</taxon>
    </lineage>
</organism>
<evidence type="ECO:0000313" key="2">
    <source>
        <dbReference type="Proteomes" id="UP001056120"/>
    </source>
</evidence>
<keyword evidence="2" id="KW-1185">Reference proteome</keyword>
<comment type="caution">
    <text evidence="1">The sequence shown here is derived from an EMBL/GenBank/DDBJ whole genome shotgun (WGS) entry which is preliminary data.</text>
</comment>
<reference evidence="2" key="1">
    <citation type="journal article" date="2022" name="Mol. Ecol. Resour.">
        <title>The genomes of chicory, endive, great burdock and yacon provide insights into Asteraceae palaeo-polyploidization history and plant inulin production.</title>
        <authorList>
            <person name="Fan W."/>
            <person name="Wang S."/>
            <person name="Wang H."/>
            <person name="Wang A."/>
            <person name="Jiang F."/>
            <person name="Liu H."/>
            <person name="Zhao H."/>
            <person name="Xu D."/>
            <person name="Zhang Y."/>
        </authorList>
    </citation>
    <scope>NUCLEOTIDE SEQUENCE [LARGE SCALE GENOMIC DNA]</scope>
    <source>
        <strain evidence="2">cv. Yunnan</strain>
    </source>
</reference>
<reference evidence="1 2" key="2">
    <citation type="journal article" date="2022" name="Mol. Ecol. Resour.">
        <title>The genomes of chicory, endive, great burdock and yacon provide insights into Asteraceae paleo-polyploidization history and plant inulin production.</title>
        <authorList>
            <person name="Fan W."/>
            <person name="Wang S."/>
            <person name="Wang H."/>
            <person name="Wang A."/>
            <person name="Jiang F."/>
            <person name="Liu H."/>
            <person name="Zhao H."/>
            <person name="Xu D."/>
            <person name="Zhang Y."/>
        </authorList>
    </citation>
    <scope>NUCLEOTIDE SEQUENCE [LARGE SCALE GENOMIC DNA]</scope>
    <source>
        <strain evidence="2">cv. Yunnan</strain>
        <tissue evidence="1">Leaves</tissue>
    </source>
</reference>
<gene>
    <name evidence="1" type="ORF">L1987_29595</name>
</gene>
<dbReference type="Proteomes" id="UP001056120">
    <property type="component" value="Linkage Group LG10"/>
</dbReference>
<proteinExistence type="predicted"/>
<sequence>MVLVVCMMGLGLVVKFGALAEDFEVVVVFLSEEAVVNVGSLVDFEAVVVVKFGALEEEFEMVFGGEKEVDDGGGEMVVVDCLEKAVDLLMRVVVDGFEKVAVEGLETAVDYHNEMVVHGSHRTDP</sequence>
<evidence type="ECO:0000313" key="1">
    <source>
        <dbReference type="EMBL" id="KAI3801490.1"/>
    </source>
</evidence>
<accession>A0ACB9I1W3</accession>